<accession>A0A1Y2JMG8</accession>
<protein>
    <submittedName>
        <fullName evidence="1">Uncharacterized protein</fullName>
    </submittedName>
</protein>
<comment type="caution">
    <text evidence="1">The sequence shown here is derived from an EMBL/GenBank/DDBJ whole genome shotgun (WGS) entry which is preliminary data.</text>
</comment>
<dbReference type="EMBL" id="NAFL01000264">
    <property type="protein sequence ID" value="OSJ29701.1"/>
    <property type="molecule type" value="Genomic_DNA"/>
</dbReference>
<evidence type="ECO:0000313" key="1">
    <source>
        <dbReference type="EMBL" id="OSJ29701.1"/>
    </source>
</evidence>
<organism evidence="1 2">
    <name type="scientific">Bradyrhizobium japonicum</name>
    <dbReference type="NCBI Taxonomy" id="375"/>
    <lineage>
        <taxon>Bacteria</taxon>
        <taxon>Pseudomonadati</taxon>
        <taxon>Pseudomonadota</taxon>
        <taxon>Alphaproteobacteria</taxon>
        <taxon>Hyphomicrobiales</taxon>
        <taxon>Nitrobacteraceae</taxon>
        <taxon>Bradyrhizobium</taxon>
    </lineage>
</organism>
<name>A0A1Y2JMG8_BRAJP</name>
<sequence>MSSQESRIRTDTEVLVGALEEAQRLLAVYENPCCNRTRDDIIAMVEFIICNPSVTRAMLHQKMRSRLKLVG</sequence>
<reference evidence="1 2" key="1">
    <citation type="submission" date="2017-03" db="EMBL/GenBank/DDBJ databases">
        <title>Whole genome sequences of fourteen strains of Bradyrhizobium canariense and one strain of Bradyrhizobium japonicum isolated from Lupinus (Papilionoideae: Genisteae) species in Algeria.</title>
        <authorList>
            <person name="Crovadore J."/>
            <person name="Chekireb D."/>
            <person name="Brachmann A."/>
            <person name="Chablais R."/>
            <person name="Cochard B."/>
            <person name="Lefort F."/>
        </authorList>
    </citation>
    <scope>NUCLEOTIDE SEQUENCE [LARGE SCALE GENOMIC DNA]</scope>
    <source>
        <strain evidence="1 2">UBMA197</strain>
    </source>
</reference>
<gene>
    <name evidence="1" type="ORF">BSZ19_26225</name>
</gene>
<dbReference type="Proteomes" id="UP000193335">
    <property type="component" value="Unassembled WGS sequence"/>
</dbReference>
<proteinExistence type="predicted"/>
<dbReference type="AlphaFoldDB" id="A0A1Y2JMG8"/>
<evidence type="ECO:0000313" key="2">
    <source>
        <dbReference type="Proteomes" id="UP000193335"/>
    </source>
</evidence>